<accession>A0A0B7HPC8</accession>
<dbReference type="Proteomes" id="UP000038083">
    <property type="component" value="Unassembled WGS sequence"/>
</dbReference>
<keyword evidence="1" id="KW-0472">Membrane</keyword>
<evidence type="ECO:0000256" key="1">
    <source>
        <dbReference type="SAM" id="Phobius"/>
    </source>
</evidence>
<keyword evidence="1" id="KW-1133">Transmembrane helix</keyword>
<keyword evidence="1" id="KW-0812">Transmembrane</keyword>
<protein>
    <submittedName>
        <fullName evidence="2">Uncharacterized protein</fullName>
    </submittedName>
</protein>
<evidence type="ECO:0000313" key="2">
    <source>
        <dbReference type="EMBL" id="CEN41591.1"/>
    </source>
</evidence>
<evidence type="ECO:0000313" key="3">
    <source>
        <dbReference type="Proteomes" id="UP000038083"/>
    </source>
</evidence>
<sequence>MELKNKSEIGLIAPIPDFITLVFCDIYVSIWCDLFCVCCVLMFDSQYN</sequence>
<proteinExistence type="predicted"/>
<name>A0A0B7HPC8_9FLAO</name>
<reference evidence="2 3" key="1">
    <citation type="submission" date="2015-01" db="EMBL/GenBank/DDBJ databases">
        <authorList>
            <person name="MANFREDI Pablo"/>
        </authorList>
    </citation>
    <scope>NUCLEOTIDE SEQUENCE [LARGE SCALE GENOMIC DNA]</scope>
    <source>
        <strain evidence="2 3">Ccy74</strain>
    </source>
</reference>
<feature type="transmembrane region" description="Helical" evidence="1">
    <location>
        <begin position="20"/>
        <end position="43"/>
    </location>
</feature>
<dbReference type="EMBL" id="CDOG01000067">
    <property type="protein sequence ID" value="CEN41591.1"/>
    <property type="molecule type" value="Genomic_DNA"/>
</dbReference>
<dbReference type="AlphaFoldDB" id="A0A0B7HPC8"/>
<organism evidence="2 3">
    <name type="scientific">Capnocytophaga cynodegmi</name>
    <dbReference type="NCBI Taxonomy" id="28189"/>
    <lineage>
        <taxon>Bacteria</taxon>
        <taxon>Pseudomonadati</taxon>
        <taxon>Bacteroidota</taxon>
        <taxon>Flavobacteriia</taxon>
        <taxon>Flavobacteriales</taxon>
        <taxon>Flavobacteriaceae</taxon>
        <taxon>Capnocytophaga</taxon>
    </lineage>
</organism>
<gene>
    <name evidence="2" type="ORF">CCYN74_70059</name>
</gene>